<keyword evidence="6" id="KW-0999">Mitochondrion inner membrane</keyword>
<keyword evidence="5" id="KW-0677">Repeat</keyword>
<gene>
    <name evidence="12" type="ORF">KIN20_000206</name>
</gene>
<dbReference type="GO" id="GO:0005743">
    <property type="term" value="C:mitochondrial inner membrane"/>
    <property type="evidence" value="ECO:0007669"/>
    <property type="project" value="UniProtKB-SubCell"/>
</dbReference>
<dbReference type="InterPro" id="IPR018108">
    <property type="entry name" value="MCP_transmembrane"/>
</dbReference>
<evidence type="ECO:0000256" key="4">
    <source>
        <dbReference type="ARBA" id="ARBA00022692"/>
    </source>
</evidence>
<evidence type="ECO:0000256" key="10">
    <source>
        <dbReference type="PROSITE-ProRule" id="PRU00282"/>
    </source>
</evidence>
<evidence type="ECO:0000313" key="12">
    <source>
        <dbReference type="EMBL" id="KAJ1345630.1"/>
    </source>
</evidence>
<dbReference type="PANTHER" id="PTHR45671">
    <property type="entry name" value="SOLUTE CARRIER FAMILY 25 (MITOCHONDRIAL CARRIER PHOSPHATE CARRIER), MEMBER 3, LIKE-RELATED-RELATED"/>
    <property type="match status" value="1"/>
</dbReference>
<dbReference type="Proteomes" id="UP001196413">
    <property type="component" value="Unassembled WGS sequence"/>
</dbReference>
<dbReference type="GO" id="GO:0005315">
    <property type="term" value="F:phosphate transmembrane transporter activity"/>
    <property type="evidence" value="ECO:0007669"/>
    <property type="project" value="InterPro"/>
</dbReference>
<dbReference type="InterPro" id="IPR023395">
    <property type="entry name" value="MCP_dom_sf"/>
</dbReference>
<dbReference type="SUPFAM" id="SSF103506">
    <property type="entry name" value="Mitochondrial carrier"/>
    <property type="match status" value="1"/>
</dbReference>
<comment type="subcellular location">
    <subcellularLocation>
        <location evidence="1">Mitochondrion inner membrane</location>
        <topology evidence="1">Multi-pass membrane protein</topology>
    </subcellularLocation>
</comment>
<evidence type="ECO:0000256" key="5">
    <source>
        <dbReference type="ARBA" id="ARBA00022737"/>
    </source>
</evidence>
<organism evidence="12 13">
    <name type="scientific">Parelaphostrongylus tenuis</name>
    <name type="common">Meningeal worm</name>
    <dbReference type="NCBI Taxonomy" id="148309"/>
    <lineage>
        <taxon>Eukaryota</taxon>
        <taxon>Metazoa</taxon>
        <taxon>Ecdysozoa</taxon>
        <taxon>Nematoda</taxon>
        <taxon>Chromadorea</taxon>
        <taxon>Rhabditida</taxon>
        <taxon>Rhabditina</taxon>
        <taxon>Rhabditomorpha</taxon>
        <taxon>Strongyloidea</taxon>
        <taxon>Metastrongylidae</taxon>
        <taxon>Parelaphostrongylus</taxon>
    </lineage>
</organism>
<comment type="caution">
    <text evidence="12">The sequence shown here is derived from an EMBL/GenBank/DDBJ whole genome shotgun (WGS) entry which is preliminary data.</text>
</comment>
<dbReference type="GO" id="GO:1990547">
    <property type="term" value="P:mitochondrial phosphate ion transmembrane transport"/>
    <property type="evidence" value="ECO:0007669"/>
    <property type="project" value="InterPro"/>
</dbReference>
<evidence type="ECO:0000256" key="11">
    <source>
        <dbReference type="RuleBase" id="RU000488"/>
    </source>
</evidence>
<dbReference type="Pfam" id="PF00153">
    <property type="entry name" value="Mito_carr"/>
    <property type="match status" value="1"/>
</dbReference>
<dbReference type="PANTHER" id="PTHR45671:SF2">
    <property type="entry name" value="SOLUTE CARRIER FAMILY 25 MEMBER 3"/>
    <property type="match status" value="1"/>
</dbReference>
<dbReference type="InterPro" id="IPR044677">
    <property type="entry name" value="SLC25A3/Pic2/Mir1-like"/>
</dbReference>
<evidence type="ECO:0000256" key="1">
    <source>
        <dbReference type="ARBA" id="ARBA00004448"/>
    </source>
</evidence>
<feature type="repeat" description="Solcar" evidence="10">
    <location>
        <begin position="1"/>
        <end position="42"/>
    </location>
</feature>
<reference evidence="12" key="1">
    <citation type="submission" date="2021-06" db="EMBL/GenBank/DDBJ databases">
        <title>Parelaphostrongylus tenuis whole genome reference sequence.</title>
        <authorList>
            <person name="Garwood T.J."/>
            <person name="Larsen P.A."/>
            <person name="Fountain-Jones N.M."/>
            <person name="Garbe J.R."/>
            <person name="Macchietto M.G."/>
            <person name="Kania S.A."/>
            <person name="Gerhold R.W."/>
            <person name="Richards J.E."/>
            <person name="Wolf T.M."/>
        </authorList>
    </citation>
    <scope>NUCLEOTIDE SEQUENCE</scope>
    <source>
        <strain evidence="12">MNPRO001-30</strain>
        <tissue evidence="12">Meninges</tissue>
    </source>
</reference>
<comment type="similarity">
    <text evidence="2 11">Belongs to the mitochondrial carrier (TC 2.A.29) family.</text>
</comment>
<evidence type="ECO:0000256" key="8">
    <source>
        <dbReference type="ARBA" id="ARBA00023128"/>
    </source>
</evidence>
<keyword evidence="13" id="KW-1185">Reference proteome</keyword>
<keyword evidence="4 10" id="KW-0812">Transmembrane</keyword>
<keyword evidence="7" id="KW-1133">Transmembrane helix</keyword>
<evidence type="ECO:0000256" key="2">
    <source>
        <dbReference type="ARBA" id="ARBA00006375"/>
    </source>
</evidence>
<keyword evidence="9 10" id="KW-0472">Membrane</keyword>
<evidence type="ECO:0000256" key="3">
    <source>
        <dbReference type="ARBA" id="ARBA00022448"/>
    </source>
</evidence>
<dbReference type="PROSITE" id="PS50920">
    <property type="entry name" value="SOLCAR"/>
    <property type="match status" value="1"/>
</dbReference>
<dbReference type="EMBL" id="JAHQIW010000041">
    <property type="protein sequence ID" value="KAJ1345630.1"/>
    <property type="molecule type" value="Genomic_DNA"/>
</dbReference>
<name>A0AAD5LS50_PARTN</name>
<sequence>VDPQKYKGTGFRGLAKGWAPTFIGYSLQGLCKFGFYEVFKVLYSNMLGEENAYLWRTSLCLAASASAEFFADIALAPTEAAKLRIQPNQVMLTL</sequence>
<evidence type="ECO:0000313" key="13">
    <source>
        <dbReference type="Proteomes" id="UP001196413"/>
    </source>
</evidence>
<dbReference type="Gene3D" id="1.50.40.10">
    <property type="entry name" value="Mitochondrial carrier domain"/>
    <property type="match status" value="1"/>
</dbReference>
<keyword evidence="3 11" id="KW-0813">Transport</keyword>
<accession>A0AAD5LS50</accession>
<evidence type="ECO:0000256" key="9">
    <source>
        <dbReference type="ARBA" id="ARBA00023136"/>
    </source>
</evidence>
<evidence type="ECO:0000256" key="7">
    <source>
        <dbReference type="ARBA" id="ARBA00022989"/>
    </source>
</evidence>
<evidence type="ECO:0008006" key="14">
    <source>
        <dbReference type="Google" id="ProtNLM"/>
    </source>
</evidence>
<proteinExistence type="inferred from homology"/>
<feature type="non-terminal residue" evidence="12">
    <location>
        <position position="1"/>
    </location>
</feature>
<dbReference type="AlphaFoldDB" id="A0AAD5LS50"/>
<evidence type="ECO:0000256" key="6">
    <source>
        <dbReference type="ARBA" id="ARBA00022792"/>
    </source>
</evidence>
<keyword evidence="8" id="KW-0496">Mitochondrion</keyword>
<protein>
    <recommendedName>
        <fullName evidence="14">Mitochondrial phosphate carrier protein</fullName>
    </recommendedName>
</protein>